<feature type="domain" description="EamA" evidence="9">
    <location>
        <begin position="25"/>
        <end position="156"/>
    </location>
</feature>
<evidence type="ECO:0000256" key="1">
    <source>
        <dbReference type="ARBA" id="ARBA00004651"/>
    </source>
</evidence>
<reference evidence="10 11" key="1">
    <citation type="submission" date="2017-12" db="EMBL/GenBank/DDBJ databases">
        <title>Sequencing the genomes of 1000 Actinobacteria strains.</title>
        <authorList>
            <person name="Klenk H.-P."/>
        </authorList>
    </citation>
    <scope>NUCLEOTIDE SEQUENCE [LARGE SCALE GENOMIC DNA]</scope>
    <source>
        <strain evidence="10 11">DSM 45165</strain>
    </source>
</reference>
<evidence type="ECO:0000256" key="3">
    <source>
        <dbReference type="ARBA" id="ARBA00022475"/>
    </source>
</evidence>
<evidence type="ECO:0000313" key="11">
    <source>
        <dbReference type="Proteomes" id="UP000233750"/>
    </source>
</evidence>
<feature type="domain" description="EamA" evidence="9">
    <location>
        <begin position="167"/>
        <end position="306"/>
    </location>
</feature>
<dbReference type="PANTHER" id="PTHR42920">
    <property type="entry name" value="OS03G0707200 PROTEIN-RELATED"/>
    <property type="match status" value="1"/>
</dbReference>
<keyword evidence="4 8" id="KW-0812">Transmembrane</keyword>
<feature type="transmembrane region" description="Helical" evidence="8">
    <location>
        <begin position="166"/>
        <end position="185"/>
    </location>
</feature>
<evidence type="ECO:0000256" key="5">
    <source>
        <dbReference type="ARBA" id="ARBA00022989"/>
    </source>
</evidence>
<evidence type="ECO:0000256" key="6">
    <source>
        <dbReference type="ARBA" id="ARBA00023136"/>
    </source>
</evidence>
<feature type="transmembrane region" description="Helical" evidence="8">
    <location>
        <begin position="233"/>
        <end position="253"/>
    </location>
</feature>
<keyword evidence="3" id="KW-1003">Cell membrane</keyword>
<dbReference type="Gene3D" id="1.10.3730.20">
    <property type="match status" value="1"/>
</dbReference>
<feature type="region of interest" description="Disordered" evidence="7">
    <location>
        <begin position="312"/>
        <end position="333"/>
    </location>
</feature>
<accession>A0A2N3WMU1</accession>
<organism evidence="10 11">
    <name type="scientific">Amycolatopsis echigonensis</name>
    <dbReference type="NCBI Taxonomy" id="2576905"/>
    <lineage>
        <taxon>Bacteria</taxon>
        <taxon>Bacillati</taxon>
        <taxon>Actinomycetota</taxon>
        <taxon>Actinomycetes</taxon>
        <taxon>Pseudonocardiales</taxon>
        <taxon>Pseudonocardiaceae</taxon>
        <taxon>Amycolatopsis</taxon>
    </lineage>
</organism>
<proteinExistence type="inferred from homology"/>
<gene>
    <name evidence="10" type="ORF">ATK30_6083</name>
</gene>
<dbReference type="SUPFAM" id="SSF103481">
    <property type="entry name" value="Multidrug resistance efflux transporter EmrE"/>
    <property type="match status" value="2"/>
</dbReference>
<protein>
    <submittedName>
        <fullName evidence="10">Threonine/homoserine efflux transporter RhtA</fullName>
    </submittedName>
</protein>
<feature type="transmembrane region" description="Helical" evidence="8">
    <location>
        <begin position="111"/>
        <end position="129"/>
    </location>
</feature>
<dbReference type="InterPro" id="IPR000620">
    <property type="entry name" value="EamA_dom"/>
</dbReference>
<keyword evidence="5 8" id="KW-1133">Transmembrane helix</keyword>
<evidence type="ECO:0000256" key="4">
    <source>
        <dbReference type="ARBA" id="ARBA00022692"/>
    </source>
</evidence>
<dbReference type="EMBL" id="PJMY01000003">
    <property type="protein sequence ID" value="PKV95178.1"/>
    <property type="molecule type" value="Genomic_DNA"/>
</dbReference>
<dbReference type="PANTHER" id="PTHR42920:SF11">
    <property type="entry name" value="INNER MEMBRANE PROTEIN YTFF"/>
    <property type="match status" value="1"/>
</dbReference>
<comment type="similarity">
    <text evidence="2">Belongs to the EamA transporter family.</text>
</comment>
<evidence type="ECO:0000256" key="2">
    <source>
        <dbReference type="ARBA" id="ARBA00007362"/>
    </source>
</evidence>
<keyword evidence="11" id="KW-1185">Reference proteome</keyword>
<keyword evidence="6 8" id="KW-0472">Membrane</keyword>
<dbReference type="InterPro" id="IPR051258">
    <property type="entry name" value="Diverse_Substrate_Transporter"/>
</dbReference>
<feature type="transmembrane region" description="Helical" evidence="8">
    <location>
        <begin position="197"/>
        <end position="221"/>
    </location>
</feature>
<feature type="transmembrane region" description="Helical" evidence="8">
    <location>
        <begin position="51"/>
        <end position="72"/>
    </location>
</feature>
<dbReference type="AlphaFoldDB" id="A0A2N3WMU1"/>
<feature type="transmembrane region" description="Helical" evidence="8">
    <location>
        <begin position="141"/>
        <end position="160"/>
    </location>
</feature>
<feature type="transmembrane region" description="Helical" evidence="8">
    <location>
        <begin position="84"/>
        <end position="105"/>
    </location>
</feature>
<dbReference type="GO" id="GO:0005886">
    <property type="term" value="C:plasma membrane"/>
    <property type="evidence" value="ECO:0007669"/>
    <property type="project" value="UniProtKB-SubCell"/>
</dbReference>
<dbReference type="Pfam" id="PF00892">
    <property type="entry name" value="EamA"/>
    <property type="match status" value="2"/>
</dbReference>
<feature type="transmembrane region" description="Helical" evidence="8">
    <location>
        <begin position="260"/>
        <end position="282"/>
    </location>
</feature>
<evidence type="ECO:0000256" key="7">
    <source>
        <dbReference type="SAM" id="MobiDB-lite"/>
    </source>
</evidence>
<dbReference type="Proteomes" id="UP000233750">
    <property type="component" value="Unassembled WGS sequence"/>
</dbReference>
<comment type="caution">
    <text evidence="10">The sequence shown here is derived from an EMBL/GenBank/DDBJ whole genome shotgun (WGS) entry which is preliminary data.</text>
</comment>
<sequence>MAAALGRDSECGDGYQGSTARATGLSLVSWVLFASSGPLAKAVLDAGWTPAAVTAVRIGLAAVLLAPGVALLRPRALRFRRAELWLPLGYGLLGVAGVQLFFFVAVSRIPVAVAMVLVNLSPVLVALWVRVVRRTRLSAAVWLGIALAVAGLVLIAGLGRGAKLDFLGVAAGLASAVCSAGYFLLGERGAQRHDPLGMTAAGLAIGAVATIAVSPLSTIAIASSPVLLGTATIPVWLALLILAVFGTVLPYLAGLHALGGLPVALAGVLALAEPLVAALLAWLLLGQALGPVQLVGMAVLLGGGTLVQTGKPAPQPGLAAGQAKPVTSSRRRP</sequence>
<comment type="subcellular location">
    <subcellularLocation>
        <location evidence="1">Cell membrane</location>
        <topology evidence="1">Multi-pass membrane protein</topology>
    </subcellularLocation>
</comment>
<evidence type="ECO:0000256" key="8">
    <source>
        <dbReference type="SAM" id="Phobius"/>
    </source>
</evidence>
<feature type="compositionally biased region" description="Low complexity" evidence="7">
    <location>
        <begin position="312"/>
        <end position="325"/>
    </location>
</feature>
<evidence type="ECO:0000313" key="10">
    <source>
        <dbReference type="EMBL" id="PKV95178.1"/>
    </source>
</evidence>
<evidence type="ECO:0000259" key="9">
    <source>
        <dbReference type="Pfam" id="PF00892"/>
    </source>
</evidence>
<dbReference type="InterPro" id="IPR037185">
    <property type="entry name" value="EmrE-like"/>
</dbReference>
<name>A0A2N3WMU1_9PSEU</name>